<sequence length="270" mass="29733">MAAAGSPAPEVVRLRQPALVRFFTGVMTRRLRGAFHAVRLAREGHPRTEPGRPVVVYLNHPSWWDPALVMLLAGRLFPGRAGFGPIEAEALAKYRFMARIGLFPVEHGRPGAVNFLRQSLGVLSDPDAMLWITAEGAFTDPRRRPVHLRPGIAHLGRRLPQAILLPLAVEYPFWDESTPEALVRFGAPIDAADHVGLDVLRWRELLEDRLADTMDALAADAQSRDPARFTTLLGGRVGVGGVYDLWRRTAATFRGRRFHAGHGAAEDGAP</sequence>
<dbReference type="RefSeq" id="WP_097281258.1">
    <property type="nucleotide sequence ID" value="NZ_OCNJ01000013.1"/>
</dbReference>
<feature type="domain" description="Phospholipid/glycerol acyltransferase" evidence="1">
    <location>
        <begin position="54"/>
        <end position="172"/>
    </location>
</feature>
<dbReference type="CDD" id="cd06551">
    <property type="entry name" value="LPLAT"/>
    <property type="match status" value="1"/>
</dbReference>
<proteinExistence type="predicted"/>
<keyword evidence="2" id="KW-0808">Transferase</keyword>
<evidence type="ECO:0000313" key="3">
    <source>
        <dbReference type="Proteomes" id="UP000219621"/>
    </source>
</evidence>
<dbReference type="EMBL" id="OCNJ01000013">
    <property type="protein sequence ID" value="SOE00541.1"/>
    <property type="molecule type" value="Genomic_DNA"/>
</dbReference>
<organism evidence="2 3">
    <name type="scientific">Caenispirillum bisanense</name>
    <dbReference type="NCBI Taxonomy" id="414052"/>
    <lineage>
        <taxon>Bacteria</taxon>
        <taxon>Pseudomonadati</taxon>
        <taxon>Pseudomonadota</taxon>
        <taxon>Alphaproteobacteria</taxon>
        <taxon>Rhodospirillales</taxon>
        <taxon>Novispirillaceae</taxon>
        <taxon>Caenispirillum</taxon>
    </lineage>
</organism>
<reference evidence="2 3" key="1">
    <citation type="submission" date="2017-09" db="EMBL/GenBank/DDBJ databases">
        <authorList>
            <person name="Ehlers B."/>
            <person name="Leendertz F.H."/>
        </authorList>
    </citation>
    <scope>NUCLEOTIDE SEQUENCE [LARGE SCALE GENOMIC DNA]</scope>
    <source>
        <strain evidence="2 3">USBA 140</strain>
    </source>
</reference>
<dbReference type="OrthoDB" id="152799at2"/>
<keyword evidence="2" id="KW-0012">Acyltransferase</keyword>
<dbReference type="GO" id="GO:0016746">
    <property type="term" value="F:acyltransferase activity"/>
    <property type="evidence" value="ECO:0007669"/>
    <property type="project" value="UniProtKB-KW"/>
</dbReference>
<dbReference type="SMART" id="SM00563">
    <property type="entry name" value="PlsC"/>
    <property type="match status" value="1"/>
</dbReference>
<keyword evidence="3" id="KW-1185">Reference proteome</keyword>
<dbReference type="AlphaFoldDB" id="A0A286GYG9"/>
<evidence type="ECO:0000259" key="1">
    <source>
        <dbReference type="SMART" id="SM00563"/>
    </source>
</evidence>
<evidence type="ECO:0000313" key="2">
    <source>
        <dbReference type="EMBL" id="SOE00541.1"/>
    </source>
</evidence>
<gene>
    <name evidence="2" type="ORF">SAMN05421508_11327</name>
</gene>
<accession>A0A286GYG9</accession>
<protein>
    <submittedName>
        <fullName evidence="2">1-acyl-sn-glycerol-3-phosphate acyltransferase</fullName>
    </submittedName>
</protein>
<name>A0A286GYG9_9PROT</name>
<dbReference type="InterPro" id="IPR002123">
    <property type="entry name" value="Plipid/glycerol_acylTrfase"/>
</dbReference>
<dbReference type="SUPFAM" id="SSF69593">
    <property type="entry name" value="Glycerol-3-phosphate (1)-acyltransferase"/>
    <property type="match status" value="1"/>
</dbReference>
<dbReference type="Proteomes" id="UP000219621">
    <property type="component" value="Unassembled WGS sequence"/>
</dbReference>